<dbReference type="Gene3D" id="4.10.240.10">
    <property type="entry name" value="Zn(2)-C6 fungal-type DNA-binding domain"/>
    <property type="match status" value="1"/>
</dbReference>
<dbReference type="AlphaFoldDB" id="A0A9P7FRX4"/>
<dbReference type="GO" id="GO:0003677">
    <property type="term" value="F:DNA binding"/>
    <property type="evidence" value="ECO:0007669"/>
    <property type="project" value="UniProtKB-KW"/>
</dbReference>
<proteinExistence type="predicted"/>
<reference evidence="7" key="1">
    <citation type="submission" date="2021-02" db="EMBL/GenBank/DDBJ databases">
        <authorList>
            <person name="Nieuwenhuis M."/>
            <person name="Van De Peppel L.J.J."/>
        </authorList>
    </citation>
    <scope>NUCLEOTIDE SEQUENCE</scope>
    <source>
        <strain evidence="7">D49</strain>
    </source>
</reference>
<evidence type="ECO:0000256" key="5">
    <source>
        <dbReference type="SAM" id="MobiDB-lite"/>
    </source>
</evidence>
<feature type="compositionally biased region" description="Basic and acidic residues" evidence="5">
    <location>
        <begin position="204"/>
        <end position="214"/>
    </location>
</feature>
<protein>
    <recommendedName>
        <fullName evidence="6">Zn(2)-C6 fungal-type domain-containing protein</fullName>
    </recommendedName>
</protein>
<comment type="caution">
    <text evidence="7">The sequence shown here is derived from an EMBL/GenBank/DDBJ whole genome shotgun (WGS) entry which is preliminary data.</text>
</comment>
<dbReference type="EMBL" id="JABCKI010005965">
    <property type="protein sequence ID" value="KAG5636185.1"/>
    <property type="molecule type" value="Genomic_DNA"/>
</dbReference>
<evidence type="ECO:0000256" key="4">
    <source>
        <dbReference type="ARBA" id="ARBA00023242"/>
    </source>
</evidence>
<dbReference type="PROSITE" id="PS50048">
    <property type="entry name" value="ZN2_CY6_FUNGAL_2"/>
    <property type="match status" value="1"/>
</dbReference>
<reference evidence="7" key="2">
    <citation type="submission" date="2021-10" db="EMBL/GenBank/DDBJ databases">
        <title>Phylogenomics reveals ancestral predisposition of the termite-cultivated fungus Termitomyces towards a domesticated lifestyle.</title>
        <authorList>
            <person name="Auxier B."/>
            <person name="Grum-Grzhimaylo A."/>
            <person name="Cardenas M.E."/>
            <person name="Lodge J.D."/>
            <person name="Laessoe T."/>
            <person name="Pedersen O."/>
            <person name="Smith M.E."/>
            <person name="Kuyper T.W."/>
            <person name="Franco-Molano E.A."/>
            <person name="Baroni T.J."/>
            <person name="Aanen D.K."/>
        </authorList>
    </citation>
    <scope>NUCLEOTIDE SEQUENCE</scope>
    <source>
        <strain evidence="7">D49</strain>
    </source>
</reference>
<dbReference type="InterPro" id="IPR050675">
    <property type="entry name" value="OAF3"/>
</dbReference>
<accession>A0A9P7FRX4</accession>
<feature type="compositionally biased region" description="Low complexity" evidence="5">
    <location>
        <begin position="313"/>
        <end position="324"/>
    </location>
</feature>
<feature type="compositionally biased region" description="Polar residues" evidence="5">
    <location>
        <begin position="171"/>
        <end position="180"/>
    </location>
</feature>
<keyword evidence="1" id="KW-0805">Transcription regulation</keyword>
<evidence type="ECO:0000256" key="2">
    <source>
        <dbReference type="ARBA" id="ARBA00023125"/>
    </source>
</evidence>
<dbReference type="PANTHER" id="PTHR31069:SF32">
    <property type="entry name" value="ARGININE METABOLISM REGULATION PROTEIN II"/>
    <property type="match status" value="1"/>
</dbReference>
<evidence type="ECO:0000256" key="3">
    <source>
        <dbReference type="ARBA" id="ARBA00023163"/>
    </source>
</evidence>
<evidence type="ECO:0000313" key="8">
    <source>
        <dbReference type="Proteomes" id="UP000717328"/>
    </source>
</evidence>
<evidence type="ECO:0000256" key="1">
    <source>
        <dbReference type="ARBA" id="ARBA00023015"/>
    </source>
</evidence>
<dbReference type="Proteomes" id="UP000717328">
    <property type="component" value="Unassembled WGS sequence"/>
</dbReference>
<feature type="region of interest" description="Disordered" evidence="5">
    <location>
        <begin position="166"/>
        <end position="221"/>
    </location>
</feature>
<organism evidence="7 8">
    <name type="scientific">Sphagnurus paluster</name>
    <dbReference type="NCBI Taxonomy" id="117069"/>
    <lineage>
        <taxon>Eukaryota</taxon>
        <taxon>Fungi</taxon>
        <taxon>Dikarya</taxon>
        <taxon>Basidiomycota</taxon>
        <taxon>Agaricomycotina</taxon>
        <taxon>Agaricomycetes</taxon>
        <taxon>Agaricomycetidae</taxon>
        <taxon>Agaricales</taxon>
        <taxon>Tricholomatineae</taxon>
        <taxon>Lyophyllaceae</taxon>
        <taxon>Sphagnurus</taxon>
    </lineage>
</organism>
<feature type="compositionally biased region" description="Low complexity" evidence="5">
    <location>
        <begin position="276"/>
        <end position="287"/>
    </location>
</feature>
<dbReference type="SUPFAM" id="SSF57701">
    <property type="entry name" value="Zn2/Cys6 DNA-binding domain"/>
    <property type="match status" value="1"/>
</dbReference>
<feature type="compositionally biased region" description="Polar residues" evidence="5">
    <location>
        <begin position="302"/>
        <end position="312"/>
    </location>
</feature>
<dbReference type="SMART" id="SM00066">
    <property type="entry name" value="GAL4"/>
    <property type="match status" value="1"/>
</dbReference>
<dbReference type="Pfam" id="PF00172">
    <property type="entry name" value="Zn_clus"/>
    <property type="match status" value="1"/>
</dbReference>
<dbReference type="PANTHER" id="PTHR31069">
    <property type="entry name" value="OLEATE-ACTIVATED TRANSCRIPTION FACTOR 1-RELATED"/>
    <property type="match status" value="1"/>
</dbReference>
<dbReference type="GO" id="GO:0008270">
    <property type="term" value="F:zinc ion binding"/>
    <property type="evidence" value="ECO:0007669"/>
    <property type="project" value="InterPro"/>
</dbReference>
<evidence type="ECO:0000313" key="7">
    <source>
        <dbReference type="EMBL" id="KAG5636185.1"/>
    </source>
</evidence>
<dbReference type="OrthoDB" id="39175at2759"/>
<dbReference type="CDD" id="cd00067">
    <property type="entry name" value="GAL4"/>
    <property type="match status" value="1"/>
</dbReference>
<dbReference type="InterPro" id="IPR001138">
    <property type="entry name" value="Zn2Cys6_DnaBD"/>
</dbReference>
<evidence type="ECO:0000259" key="6">
    <source>
        <dbReference type="PROSITE" id="PS50048"/>
    </source>
</evidence>
<keyword evidence="8" id="KW-1185">Reference proteome</keyword>
<feature type="compositionally biased region" description="Basic residues" evidence="5">
    <location>
        <begin position="260"/>
        <end position="275"/>
    </location>
</feature>
<sequence length="347" mass="37773">MPLEQTECFMASATDIHSQLRRMQHILAMPGEKARLVRHHLLMCPTNLRGYADDEDRVSLRNCQDKLKHLTFEATHQTVTEMYIPLGDVTAIQGRWAIQRNVCLAQSGSLYSSWPEPFQGSATHASQLGSDLTASQLTTGYSQFPLTSVSASHGWAGTSTGSGFGDYPTGYSPSSVSDASSEGRPDDDGDETYTTSQKGKKRRRDSDVRDDSTRKSRNPRKTAVACNFCRGRKLRCNGAKPACSNCMVRKFQCEYVPVQRRRGPGKAPKGTKSKKASAAARSEASTSLPPPGDHGSGAMAETTETGSMSLETFSFPSSSSSSPPKGGPSRRRKTRTPSVDSEADKRY</sequence>
<gene>
    <name evidence="7" type="ORF">H0H81_008891</name>
</gene>
<feature type="domain" description="Zn(2)-C6 fungal-type" evidence="6">
    <location>
        <begin position="225"/>
        <end position="255"/>
    </location>
</feature>
<dbReference type="GO" id="GO:0000981">
    <property type="term" value="F:DNA-binding transcription factor activity, RNA polymerase II-specific"/>
    <property type="evidence" value="ECO:0007669"/>
    <property type="project" value="InterPro"/>
</dbReference>
<keyword evidence="2" id="KW-0238">DNA-binding</keyword>
<feature type="region of interest" description="Disordered" evidence="5">
    <location>
        <begin position="260"/>
        <end position="347"/>
    </location>
</feature>
<keyword evidence="4" id="KW-0539">Nucleus</keyword>
<dbReference type="PRINTS" id="PR00755">
    <property type="entry name" value="AFLATOXINBRP"/>
</dbReference>
<name>A0A9P7FRX4_9AGAR</name>
<keyword evidence="3" id="KW-0804">Transcription</keyword>
<dbReference type="PROSITE" id="PS00463">
    <property type="entry name" value="ZN2_CY6_FUNGAL_1"/>
    <property type="match status" value="1"/>
</dbReference>
<dbReference type="InterPro" id="IPR036864">
    <property type="entry name" value="Zn2-C6_fun-type_DNA-bd_sf"/>
</dbReference>